<feature type="compositionally biased region" description="Pro residues" evidence="2">
    <location>
        <begin position="288"/>
        <end position="311"/>
    </location>
</feature>
<feature type="compositionally biased region" description="Polar residues" evidence="2">
    <location>
        <begin position="176"/>
        <end position="192"/>
    </location>
</feature>
<feature type="compositionally biased region" description="Pro residues" evidence="2">
    <location>
        <begin position="325"/>
        <end position="343"/>
    </location>
</feature>
<feature type="compositionally biased region" description="Basic and acidic residues" evidence="2">
    <location>
        <begin position="92"/>
        <end position="108"/>
    </location>
</feature>
<dbReference type="OMA" id="SGHREIN"/>
<evidence type="ECO:0000259" key="3">
    <source>
        <dbReference type="PROSITE" id="PS50157"/>
    </source>
</evidence>
<feature type="domain" description="C2H2-type" evidence="3">
    <location>
        <begin position="10"/>
        <end position="39"/>
    </location>
</feature>
<evidence type="ECO:0000313" key="5">
    <source>
        <dbReference type="Proteomes" id="UP000053201"/>
    </source>
</evidence>
<dbReference type="PROSITE" id="PS50157">
    <property type="entry name" value="ZINC_FINGER_C2H2_2"/>
    <property type="match status" value="1"/>
</dbReference>
<gene>
    <name evidence="4" type="ORF">SPPG_06645</name>
</gene>
<proteinExistence type="predicted"/>
<dbReference type="EMBL" id="KQ257461">
    <property type="protein sequence ID" value="KNC98245.1"/>
    <property type="molecule type" value="Genomic_DNA"/>
</dbReference>
<feature type="compositionally biased region" description="Polar residues" evidence="2">
    <location>
        <begin position="37"/>
        <end position="59"/>
    </location>
</feature>
<evidence type="ECO:0000313" key="4">
    <source>
        <dbReference type="EMBL" id="KNC98245.1"/>
    </source>
</evidence>
<dbReference type="Gene3D" id="3.30.160.60">
    <property type="entry name" value="Classic Zinc Finger"/>
    <property type="match status" value="1"/>
</dbReference>
<feature type="compositionally biased region" description="Pro residues" evidence="2">
    <location>
        <begin position="193"/>
        <end position="208"/>
    </location>
</feature>
<feature type="compositionally biased region" description="Pro residues" evidence="2">
    <location>
        <begin position="262"/>
        <end position="278"/>
    </location>
</feature>
<accession>A0A0L0H9L6</accession>
<dbReference type="OrthoDB" id="6365676at2759"/>
<sequence>MRSHASVKPFACAVPGCTSRFTRQDNMMAHYRQHMQKISQGNEDSLNATDSTSPPASTGTKRRDRLEQSNPYPRISPKRTLAPSSSQVAARQQEDTHSSLKGPEEQANRDQVATTSTAASHPLEQAPPLSPAPPPQPHPPPAPYPPYPSPVSYVASGPPHRHCVCGAYPNPYYPPNVTQWDPSLPPVTSNYPPSCPPAAMPYSEPPPVSQSSGPPTQTPDYFSYHPERPYISGHAPYPQPAGQVAYRPAPMAEEKRSQSPAGQPPCSPADPSAMPTPPLASRHVLVHPPAPVRPPPPNWGPFPAPPNPAKPPHSAESTGAVAPAGPAPYGPPAHPHVKPPFHPSPSGKDQQVQPFLAPNPPTEYYPYSQPGYHPHPPPVSTHDPNQSFPEYAGYTHPHYAYYHGHHPYGGYAYPTYPPHPGHYARWQSPHY</sequence>
<feature type="compositionally biased region" description="Polar residues" evidence="2">
    <location>
        <begin position="109"/>
        <end position="119"/>
    </location>
</feature>
<keyword evidence="1" id="KW-0863">Zinc-finger</keyword>
<keyword evidence="5" id="KW-1185">Reference proteome</keyword>
<dbReference type="InterPro" id="IPR036236">
    <property type="entry name" value="Znf_C2H2_sf"/>
</dbReference>
<keyword evidence="1" id="KW-0862">Zinc</keyword>
<protein>
    <recommendedName>
        <fullName evidence="3">C2H2-type domain-containing protein</fullName>
    </recommendedName>
</protein>
<dbReference type="RefSeq" id="XP_016606285.1">
    <property type="nucleotide sequence ID" value="XM_016754845.1"/>
</dbReference>
<reference evidence="4 5" key="1">
    <citation type="submission" date="2009-08" db="EMBL/GenBank/DDBJ databases">
        <title>The Genome Sequence of Spizellomyces punctatus strain DAOM BR117.</title>
        <authorList>
            <consortium name="The Broad Institute Genome Sequencing Platform"/>
            <person name="Russ C."/>
            <person name="Cuomo C."/>
            <person name="Shea T."/>
            <person name="Young S.K."/>
            <person name="Zeng Q."/>
            <person name="Koehrsen M."/>
            <person name="Haas B."/>
            <person name="Borodovsky M."/>
            <person name="Guigo R."/>
            <person name="Alvarado L."/>
            <person name="Berlin A."/>
            <person name="Bochicchio J."/>
            <person name="Borenstein D."/>
            <person name="Chapman S."/>
            <person name="Chen Z."/>
            <person name="Engels R."/>
            <person name="Freedman E."/>
            <person name="Gellesch M."/>
            <person name="Goldberg J."/>
            <person name="Griggs A."/>
            <person name="Gujja S."/>
            <person name="Heiman D."/>
            <person name="Hepburn T."/>
            <person name="Howarth C."/>
            <person name="Jen D."/>
            <person name="Larson L."/>
            <person name="Lewis B."/>
            <person name="Mehta T."/>
            <person name="Park D."/>
            <person name="Pearson M."/>
            <person name="Roberts A."/>
            <person name="Saif S."/>
            <person name="Shenoy N."/>
            <person name="Sisk P."/>
            <person name="Stolte C."/>
            <person name="Sykes S."/>
            <person name="Thomson T."/>
            <person name="Walk T."/>
            <person name="White J."/>
            <person name="Yandava C."/>
            <person name="Burger G."/>
            <person name="Gray M.W."/>
            <person name="Holland P.W.H."/>
            <person name="King N."/>
            <person name="Lang F.B.F."/>
            <person name="Roger A.J."/>
            <person name="Ruiz-Trillo I."/>
            <person name="Lander E."/>
            <person name="Nusbaum C."/>
        </authorList>
    </citation>
    <scope>NUCLEOTIDE SEQUENCE [LARGE SCALE GENOMIC DNA]</scope>
    <source>
        <strain evidence="4 5">DAOM BR117</strain>
    </source>
</reference>
<dbReference type="Proteomes" id="UP000053201">
    <property type="component" value="Unassembled WGS sequence"/>
</dbReference>
<feature type="compositionally biased region" description="Polar residues" evidence="2">
    <location>
        <begin position="209"/>
        <end position="220"/>
    </location>
</feature>
<name>A0A0L0H9L6_SPIPD</name>
<dbReference type="AlphaFoldDB" id="A0A0L0H9L6"/>
<dbReference type="GO" id="GO:0008270">
    <property type="term" value="F:zinc ion binding"/>
    <property type="evidence" value="ECO:0007669"/>
    <property type="project" value="UniProtKB-KW"/>
</dbReference>
<organism evidence="4 5">
    <name type="scientific">Spizellomyces punctatus (strain DAOM BR117)</name>
    <dbReference type="NCBI Taxonomy" id="645134"/>
    <lineage>
        <taxon>Eukaryota</taxon>
        <taxon>Fungi</taxon>
        <taxon>Fungi incertae sedis</taxon>
        <taxon>Chytridiomycota</taxon>
        <taxon>Chytridiomycota incertae sedis</taxon>
        <taxon>Chytridiomycetes</taxon>
        <taxon>Spizellomycetales</taxon>
        <taxon>Spizellomycetaceae</taxon>
        <taxon>Spizellomyces</taxon>
    </lineage>
</organism>
<evidence type="ECO:0000256" key="2">
    <source>
        <dbReference type="SAM" id="MobiDB-lite"/>
    </source>
</evidence>
<dbReference type="VEuPathDB" id="FungiDB:SPPG_06645"/>
<keyword evidence="1" id="KW-0479">Metal-binding</keyword>
<feature type="region of interest" description="Disordered" evidence="2">
    <location>
        <begin position="175"/>
        <end position="390"/>
    </location>
</feature>
<dbReference type="GeneID" id="27689936"/>
<dbReference type="PROSITE" id="PS00028">
    <property type="entry name" value="ZINC_FINGER_C2H2_1"/>
    <property type="match status" value="1"/>
</dbReference>
<dbReference type="InterPro" id="IPR013087">
    <property type="entry name" value="Znf_C2H2_type"/>
</dbReference>
<dbReference type="SUPFAM" id="SSF57667">
    <property type="entry name" value="beta-beta-alpha zinc fingers"/>
    <property type="match status" value="1"/>
</dbReference>
<feature type="compositionally biased region" description="Pro residues" evidence="2">
    <location>
        <begin position="128"/>
        <end position="149"/>
    </location>
</feature>
<feature type="region of interest" description="Disordered" evidence="2">
    <location>
        <begin position="37"/>
        <end position="157"/>
    </location>
</feature>
<evidence type="ECO:0000256" key="1">
    <source>
        <dbReference type="PROSITE-ProRule" id="PRU00042"/>
    </source>
</evidence>